<feature type="transmembrane region" description="Helical" evidence="1">
    <location>
        <begin position="136"/>
        <end position="162"/>
    </location>
</feature>
<dbReference type="PANTHER" id="PTHR39165:SF1">
    <property type="entry name" value="DUF456 DOMAIN-CONTAINING PROTEIN"/>
    <property type="match status" value="1"/>
</dbReference>
<dbReference type="PANTHER" id="PTHR39165">
    <property type="entry name" value="IG HYPOTHETICAL 17883"/>
    <property type="match status" value="1"/>
</dbReference>
<feature type="transmembrane region" description="Helical" evidence="1">
    <location>
        <begin position="57"/>
        <end position="78"/>
    </location>
</feature>
<keyword evidence="3" id="KW-1185">Reference proteome</keyword>
<evidence type="ECO:0000313" key="3">
    <source>
        <dbReference type="Proteomes" id="UP000653472"/>
    </source>
</evidence>
<dbReference type="AlphaFoldDB" id="A0A969W9Q0"/>
<feature type="transmembrane region" description="Helical" evidence="1">
    <location>
        <begin position="6"/>
        <end position="26"/>
    </location>
</feature>
<proteinExistence type="predicted"/>
<name>A0A969W9Q0_9GAMM</name>
<dbReference type="Pfam" id="PF04306">
    <property type="entry name" value="DUF456"/>
    <property type="match status" value="1"/>
</dbReference>
<evidence type="ECO:0000313" key="2">
    <source>
        <dbReference type="EMBL" id="NKF22053.1"/>
    </source>
</evidence>
<keyword evidence="1" id="KW-0812">Transmembrane</keyword>
<evidence type="ECO:0000256" key="1">
    <source>
        <dbReference type="SAM" id="Phobius"/>
    </source>
</evidence>
<keyword evidence="1" id="KW-0472">Membrane</keyword>
<protein>
    <submittedName>
        <fullName evidence="2">DUF456 domain-containing protein</fullName>
    </submittedName>
</protein>
<accession>A0A969W9Q0</accession>
<sequence>METVWPVLGIIAAILLIVVGLIGTLLPIVPGAPLVFFGLWLIALVDHYQHIGWPTLTLLGAIVVVTVIVDFVASAVGAKKVGASRQAVTGALLGSIIGMFFGIPGLLLGPFIGAVVGELMAQRQVERATTVGIATWLGLLAGSIAKLALCLAMLLIFAFAWWL</sequence>
<gene>
    <name evidence="2" type="ORF">G7Y82_06960</name>
</gene>
<dbReference type="EMBL" id="JAAVXB010000003">
    <property type="protein sequence ID" value="NKF22053.1"/>
    <property type="molecule type" value="Genomic_DNA"/>
</dbReference>
<keyword evidence="1" id="KW-1133">Transmembrane helix</keyword>
<feature type="transmembrane region" description="Helical" evidence="1">
    <location>
        <begin position="90"/>
        <end position="116"/>
    </location>
</feature>
<dbReference type="Proteomes" id="UP000653472">
    <property type="component" value="Unassembled WGS sequence"/>
</dbReference>
<dbReference type="InterPro" id="IPR007403">
    <property type="entry name" value="DUF456"/>
</dbReference>
<comment type="caution">
    <text evidence="2">The sequence shown here is derived from an EMBL/GenBank/DDBJ whole genome shotgun (WGS) entry which is preliminary data.</text>
</comment>
<dbReference type="RefSeq" id="WP_168147310.1">
    <property type="nucleotide sequence ID" value="NZ_JAAVXB010000003.1"/>
</dbReference>
<reference evidence="2" key="1">
    <citation type="submission" date="2020-03" db="EMBL/GenBank/DDBJ databases">
        <title>Solimonas marina sp. nov., isolated from deep seawater of the Pacific Ocean.</title>
        <authorList>
            <person name="Liu X."/>
            <person name="Lai Q."/>
            <person name="Sun F."/>
            <person name="Gai Y."/>
            <person name="Li G."/>
            <person name="Shao Z."/>
        </authorList>
    </citation>
    <scope>NUCLEOTIDE SEQUENCE</scope>
    <source>
        <strain evidence="2">C16B3</strain>
    </source>
</reference>
<organism evidence="2 3">
    <name type="scientific">Solimonas marina</name>
    <dbReference type="NCBI Taxonomy" id="2714601"/>
    <lineage>
        <taxon>Bacteria</taxon>
        <taxon>Pseudomonadati</taxon>
        <taxon>Pseudomonadota</taxon>
        <taxon>Gammaproteobacteria</taxon>
        <taxon>Nevskiales</taxon>
        <taxon>Nevskiaceae</taxon>
        <taxon>Solimonas</taxon>
    </lineage>
</organism>